<dbReference type="InterPro" id="IPR011993">
    <property type="entry name" value="PH-like_dom_sf"/>
</dbReference>
<evidence type="ECO:0000259" key="6">
    <source>
        <dbReference type="PROSITE" id="PS50219"/>
    </source>
</evidence>
<reference evidence="7" key="1">
    <citation type="submission" date="2022-07" db="EMBL/GenBank/DDBJ databases">
        <title>Genome Sequence of Physisporinus lineatus.</title>
        <authorList>
            <person name="Buettner E."/>
        </authorList>
    </citation>
    <scope>NUCLEOTIDE SEQUENCE</scope>
    <source>
        <strain evidence="7">VT162</strain>
    </source>
</reference>
<dbReference type="InterPro" id="IPR052233">
    <property type="entry name" value="Rho-type_GEFs"/>
</dbReference>
<dbReference type="SUPFAM" id="SSF50729">
    <property type="entry name" value="PH domain-like"/>
    <property type="match status" value="1"/>
</dbReference>
<dbReference type="Pfam" id="PF15405">
    <property type="entry name" value="PH_5"/>
    <property type="match status" value="1"/>
</dbReference>
<evidence type="ECO:0000259" key="5">
    <source>
        <dbReference type="PROSITE" id="PS50010"/>
    </source>
</evidence>
<evidence type="ECO:0000256" key="2">
    <source>
        <dbReference type="ARBA" id="ARBA00022658"/>
    </source>
</evidence>
<comment type="caution">
    <text evidence="7">The sequence shown here is derived from an EMBL/GenBank/DDBJ whole genome shotgun (WGS) entry which is preliminary data.</text>
</comment>
<evidence type="ECO:0008006" key="9">
    <source>
        <dbReference type="Google" id="ProtNLM"/>
    </source>
</evidence>
<dbReference type="InterPro" id="IPR041675">
    <property type="entry name" value="PH_5"/>
</dbReference>
<dbReference type="InterPro" id="IPR001180">
    <property type="entry name" value="CNH_dom"/>
</dbReference>
<feature type="domain" description="PH" evidence="4">
    <location>
        <begin position="446"/>
        <end position="576"/>
    </location>
</feature>
<evidence type="ECO:0000256" key="3">
    <source>
        <dbReference type="SAM" id="MobiDB-lite"/>
    </source>
</evidence>
<dbReference type="AlphaFoldDB" id="A0AAD5V7A2"/>
<dbReference type="Gene3D" id="1.20.900.10">
    <property type="entry name" value="Dbl homology (DH) domain"/>
    <property type="match status" value="1"/>
</dbReference>
<feature type="region of interest" description="Disordered" evidence="3">
    <location>
        <begin position="1"/>
        <end position="128"/>
    </location>
</feature>
<dbReference type="PANTHER" id="PTHR46572">
    <property type="entry name" value="RHO1 GDP-GTP EXCHANGE PROTEIN 1-RELATED"/>
    <property type="match status" value="1"/>
</dbReference>
<sequence length="911" mass="102901">MRSTRPHPHVAIPPSEQPAAVTSPWNVVISPPENRDPNDPWAEPGRYPPFIPSPPASTGRPTHQHNFSSLSSSGRSGSRASSDSASSIQVTRFPFPEPQIYRSSSQKAPRASSSNGSSAVTNGYRPLNQTHRSTKSEILLSPAIISGHPDSRASSVTASTYSEGSSPEDLDDLEDQTLQSEEGLIRFQNGELSHNEEQWHLFVPREALQVLSKEDITRQSIIFELIQNERDYVRDLELISDGFIDSLRNVKPITSNGGRLEDFIREVFSNLNQIKERHELMLAALFERQRDQHPLVTSIADIILDHLLRFIGEYKLYIENYPFAEAQHLSEYRKNTRYRSFIAQCSQDPRMKKREFNSLLIRPVTHLPRIQLLLETMRKHTNPEHEDQASIPIASGVLSEFIKSTERGIENAREKVKYWALCESLVFTHGEGMFKQVLDLYDEHRSLHRAGRLGRKADREVGTTWWDLHVALLDHYLLLLKPDKDKRTGNPRYYVVSRPIPLEYLCLDSFDKPPDSRKERSTSSDRSIPFPSIQRSKYRPVFPFGIHHVSGKSYVLYADTDQERMKWKRALEDAIMLRKAVVDGNQTLTDYNKFLVQSDQGLHAYSLSIMIRVALREAPPQPLDASVEMLSQRDAEIVFVQVGKVKVKTEGKDEVKMTVMFGTKGLFGLSVYQFEALPPDTFSPPSSNPNSLTSFVQFGEPASIPREATAMTSMSSYVGFCVSQGVMVAEPSQLALTAYKRHIIPNFAEAETDSEISREISTLRSKCLAAKPLGLVRTSTAEILLVYDDLGCYLNSKGKPTHGQPNRESGYLRWETKAVSHASYGPHLLLFSPQYIEIRTINEGRLVQVIEGEDIRLVHAGTRGIFVAKKGQNGVDVLVELVETKPIEDVKPLPEIPVVETEVGMWDEWDM</sequence>
<proteinExistence type="predicted"/>
<dbReference type="InterPro" id="IPR001849">
    <property type="entry name" value="PH_domain"/>
</dbReference>
<dbReference type="PANTHER" id="PTHR46572:SF1">
    <property type="entry name" value="RHO1 GUANINE NUCLEOTIDE EXCHANGE FACTOR TUS1"/>
    <property type="match status" value="1"/>
</dbReference>
<organism evidence="7 8">
    <name type="scientific">Meripilus lineatus</name>
    <dbReference type="NCBI Taxonomy" id="2056292"/>
    <lineage>
        <taxon>Eukaryota</taxon>
        <taxon>Fungi</taxon>
        <taxon>Dikarya</taxon>
        <taxon>Basidiomycota</taxon>
        <taxon>Agaricomycotina</taxon>
        <taxon>Agaricomycetes</taxon>
        <taxon>Polyporales</taxon>
        <taxon>Meripilaceae</taxon>
        <taxon>Meripilus</taxon>
    </lineage>
</organism>
<gene>
    <name evidence="7" type="ORF">NLI96_g4249</name>
</gene>
<dbReference type="Pfam" id="PF00780">
    <property type="entry name" value="CNH"/>
    <property type="match status" value="1"/>
</dbReference>
<keyword evidence="8" id="KW-1185">Reference proteome</keyword>
<evidence type="ECO:0000256" key="1">
    <source>
        <dbReference type="ARBA" id="ARBA00022553"/>
    </source>
</evidence>
<feature type="domain" description="DH" evidence="5">
    <location>
        <begin position="217"/>
        <end position="408"/>
    </location>
</feature>
<dbReference type="CDD" id="cd00160">
    <property type="entry name" value="RhoGEF"/>
    <property type="match status" value="1"/>
</dbReference>
<feature type="compositionally biased region" description="Polar residues" evidence="3">
    <location>
        <begin position="152"/>
        <end position="165"/>
    </location>
</feature>
<feature type="compositionally biased region" description="Pro residues" evidence="3">
    <location>
        <begin position="46"/>
        <end position="55"/>
    </location>
</feature>
<feature type="compositionally biased region" description="Low complexity" evidence="3">
    <location>
        <begin position="102"/>
        <end position="114"/>
    </location>
</feature>
<evidence type="ECO:0000259" key="4">
    <source>
        <dbReference type="PROSITE" id="PS50003"/>
    </source>
</evidence>
<feature type="compositionally biased region" description="Polar residues" evidence="3">
    <location>
        <begin position="115"/>
        <end position="128"/>
    </location>
</feature>
<feature type="compositionally biased region" description="Basic and acidic residues" evidence="3">
    <location>
        <begin position="511"/>
        <end position="523"/>
    </location>
</feature>
<evidence type="ECO:0000313" key="7">
    <source>
        <dbReference type="EMBL" id="KAJ3486439.1"/>
    </source>
</evidence>
<feature type="domain" description="CNH" evidence="6">
    <location>
        <begin position="501"/>
        <end position="865"/>
    </location>
</feature>
<feature type="compositionally biased region" description="Low complexity" evidence="3">
    <location>
        <begin position="68"/>
        <end position="87"/>
    </location>
</feature>
<dbReference type="InterPro" id="IPR000219">
    <property type="entry name" value="DH_dom"/>
</dbReference>
<dbReference type="PROSITE" id="PS50003">
    <property type="entry name" value="PH_DOMAIN"/>
    <property type="match status" value="1"/>
</dbReference>
<dbReference type="PROSITE" id="PS50219">
    <property type="entry name" value="CNH"/>
    <property type="match status" value="1"/>
</dbReference>
<keyword evidence="1" id="KW-0597">Phosphoprotein</keyword>
<dbReference type="SMART" id="SM00325">
    <property type="entry name" value="RhoGEF"/>
    <property type="match status" value="1"/>
</dbReference>
<feature type="region of interest" description="Disordered" evidence="3">
    <location>
        <begin position="511"/>
        <end position="531"/>
    </location>
</feature>
<dbReference type="Gene3D" id="2.30.29.30">
    <property type="entry name" value="Pleckstrin-homology domain (PH domain)/Phosphotyrosine-binding domain (PTB)"/>
    <property type="match status" value="1"/>
</dbReference>
<feature type="region of interest" description="Disordered" evidence="3">
    <location>
        <begin position="149"/>
        <end position="171"/>
    </location>
</feature>
<evidence type="ECO:0000313" key="8">
    <source>
        <dbReference type="Proteomes" id="UP001212997"/>
    </source>
</evidence>
<dbReference type="InterPro" id="IPR035899">
    <property type="entry name" value="DBL_dom_sf"/>
</dbReference>
<dbReference type="EMBL" id="JANAWD010000121">
    <property type="protein sequence ID" value="KAJ3486439.1"/>
    <property type="molecule type" value="Genomic_DNA"/>
</dbReference>
<name>A0AAD5V7A2_9APHY</name>
<keyword evidence="2" id="KW-0344">Guanine-nucleotide releasing factor</keyword>
<dbReference type="SUPFAM" id="SSF48065">
    <property type="entry name" value="DBL homology domain (DH-domain)"/>
    <property type="match status" value="1"/>
</dbReference>
<protein>
    <recommendedName>
        <fullName evidence="9">Rho1 guanine nucleotide exchange factor 1</fullName>
    </recommendedName>
</protein>
<dbReference type="Proteomes" id="UP001212997">
    <property type="component" value="Unassembled WGS sequence"/>
</dbReference>
<dbReference type="PROSITE" id="PS50010">
    <property type="entry name" value="DH_2"/>
    <property type="match status" value="1"/>
</dbReference>
<dbReference type="GO" id="GO:0005085">
    <property type="term" value="F:guanyl-nucleotide exchange factor activity"/>
    <property type="evidence" value="ECO:0007669"/>
    <property type="project" value="UniProtKB-KW"/>
</dbReference>
<accession>A0AAD5V7A2</accession>
<dbReference type="SMART" id="SM00233">
    <property type="entry name" value="PH"/>
    <property type="match status" value="1"/>
</dbReference>
<dbReference type="Pfam" id="PF00621">
    <property type="entry name" value="RhoGEF"/>
    <property type="match status" value="1"/>
</dbReference>